<evidence type="ECO:0000313" key="3">
    <source>
        <dbReference type="EMBL" id="GAA0320421.1"/>
    </source>
</evidence>
<keyword evidence="4" id="KW-1185">Reference proteome</keyword>
<dbReference type="EMBL" id="BAAADJ010000007">
    <property type="protein sequence ID" value="GAA0320421.1"/>
    <property type="molecule type" value="Genomic_DNA"/>
</dbReference>
<dbReference type="SUPFAM" id="SSF53300">
    <property type="entry name" value="vWA-like"/>
    <property type="match status" value="1"/>
</dbReference>
<accession>A0ABP3FPC1</accession>
<dbReference type="InterPro" id="IPR036465">
    <property type="entry name" value="vWFA_dom_sf"/>
</dbReference>
<dbReference type="Pfam" id="PF01882">
    <property type="entry name" value="DUF58"/>
    <property type="match status" value="1"/>
</dbReference>
<dbReference type="PANTHER" id="PTHR33608">
    <property type="entry name" value="BLL2464 PROTEIN"/>
    <property type="match status" value="1"/>
</dbReference>
<dbReference type="Gene3D" id="3.40.50.410">
    <property type="entry name" value="von Willebrand factor, type A domain"/>
    <property type="match status" value="1"/>
</dbReference>
<protein>
    <submittedName>
        <fullName evidence="3">DUF58 domain-containing protein</fullName>
    </submittedName>
</protein>
<evidence type="ECO:0000259" key="2">
    <source>
        <dbReference type="Pfam" id="PF01882"/>
    </source>
</evidence>
<proteinExistence type="predicted"/>
<dbReference type="InterPro" id="IPR002881">
    <property type="entry name" value="DUF58"/>
</dbReference>
<organism evidence="3 4">
    <name type="scientific">Bacillus carboniphilus</name>
    <dbReference type="NCBI Taxonomy" id="86663"/>
    <lineage>
        <taxon>Bacteria</taxon>
        <taxon>Bacillati</taxon>
        <taxon>Bacillota</taxon>
        <taxon>Bacilli</taxon>
        <taxon>Bacillales</taxon>
        <taxon>Bacillaceae</taxon>
        <taxon>Bacillus</taxon>
    </lineage>
</organism>
<gene>
    <name evidence="3" type="ORF">GCM10008967_08710</name>
</gene>
<reference evidence="4" key="1">
    <citation type="journal article" date="2019" name="Int. J. Syst. Evol. Microbiol.">
        <title>The Global Catalogue of Microorganisms (GCM) 10K type strain sequencing project: providing services to taxonomists for standard genome sequencing and annotation.</title>
        <authorList>
            <consortium name="The Broad Institute Genomics Platform"/>
            <consortium name="The Broad Institute Genome Sequencing Center for Infectious Disease"/>
            <person name="Wu L."/>
            <person name="Ma J."/>
        </authorList>
    </citation>
    <scope>NUCLEOTIDE SEQUENCE [LARGE SCALE GENOMIC DNA]</scope>
    <source>
        <strain evidence="4">JCM 9731</strain>
    </source>
</reference>
<comment type="caution">
    <text evidence="3">The sequence shown here is derived from an EMBL/GenBank/DDBJ whole genome shotgun (WGS) entry which is preliminary data.</text>
</comment>
<sequence length="291" mass="33639">MASLLSPHTIAKLKRMRWKSPTSLGSMHQGTRRSKTIGSSQEFSDYRTYEAGDDVRQIDWNVYARTEKVYIKRFLDERELTITILLDSSLSMWAYLKKWERAKQLTGALSALSLYAGDRLSLVISNHRIDPLLSKKGPHQVAKFLGQIDNIVQDDTDKEPFSTRNKERYSPQSDVTIIISDGLEPISNIDETLTRIQSRRTHVYYIQLLHEEELSPPYTGDLKLLDIETRSISEVSMQRKVIAQYKTRLEEHLSAIESLCRKKGIPYIQVNTRQAIEEILFQQLKPLGWIN</sequence>
<dbReference type="Proteomes" id="UP001500782">
    <property type="component" value="Unassembled WGS sequence"/>
</dbReference>
<feature type="region of interest" description="Disordered" evidence="1">
    <location>
        <begin position="20"/>
        <end position="39"/>
    </location>
</feature>
<evidence type="ECO:0000256" key="1">
    <source>
        <dbReference type="SAM" id="MobiDB-lite"/>
    </source>
</evidence>
<name>A0ABP3FPC1_9BACI</name>
<feature type="compositionally biased region" description="Polar residues" evidence="1">
    <location>
        <begin position="20"/>
        <end position="29"/>
    </location>
</feature>
<dbReference type="PANTHER" id="PTHR33608:SF7">
    <property type="entry name" value="DUF58 DOMAIN-CONTAINING PROTEIN"/>
    <property type="match status" value="1"/>
</dbReference>
<evidence type="ECO:0000313" key="4">
    <source>
        <dbReference type="Proteomes" id="UP001500782"/>
    </source>
</evidence>
<feature type="domain" description="DUF58" evidence="2">
    <location>
        <begin position="45"/>
        <end position="252"/>
    </location>
</feature>